<proteinExistence type="predicted"/>
<evidence type="ECO:0000313" key="1">
    <source>
        <dbReference type="EMBL" id="GHH73521.1"/>
    </source>
</evidence>
<reference evidence="1" key="1">
    <citation type="journal article" date="2014" name="Int. J. Syst. Evol. Microbiol.">
        <title>Complete genome sequence of Corynebacterium casei LMG S-19264T (=DSM 44701T), isolated from a smear-ripened cheese.</title>
        <authorList>
            <consortium name="US DOE Joint Genome Institute (JGI-PGF)"/>
            <person name="Walter F."/>
            <person name="Albersmeier A."/>
            <person name="Kalinowski J."/>
            <person name="Ruckert C."/>
        </authorList>
    </citation>
    <scope>NUCLEOTIDE SEQUENCE</scope>
    <source>
        <strain evidence="1">JCM 5069</strain>
    </source>
</reference>
<dbReference type="Gene3D" id="3.30.530.20">
    <property type="match status" value="1"/>
</dbReference>
<name>A0A919FWA8_9ACTN</name>
<comment type="caution">
    <text evidence="1">The sequence shown here is derived from an EMBL/GenBank/DDBJ whole genome shotgun (WGS) entry which is preliminary data.</text>
</comment>
<dbReference type="InterPro" id="IPR023393">
    <property type="entry name" value="START-like_dom_sf"/>
</dbReference>
<keyword evidence="2" id="KW-1185">Reference proteome</keyword>
<dbReference type="Proteomes" id="UP000603708">
    <property type="component" value="Unassembled WGS sequence"/>
</dbReference>
<accession>A0A919FWA8</accession>
<sequence>MIVMSGQIEVVTEIDRPIEEVFAFLAEGTNDPQFSPRVQRIDKDPAGATTVGTMFRSTAKDAGMTSQREIRITALEAPFKIRWTELSKNTVTTTEGGYDLQLTGDGKTRMRLFNVLEGHGFGKLLVGLAVSASRKDAPAFGRRIKNAIETS</sequence>
<protein>
    <recommendedName>
        <fullName evidence="3">Polyketide cyclase</fullName>
    </recommendedName>
</protein>
<organism evidence="1 2">
    <name type="scientific">Streptomyces sulfonofaciens</name>
    <dbReference type="NCBI Taxonomy" id="68272"/>
    <lineage>
        <taxon>Bacteria</taxon>
        <taxon>Bacillati</taxon>
        <taxon>Actinomycetota</taxon>
        <taxon>Actinomycetes</taxon>
        <taxon>Kitasatosporales</taxon>
        <taxon>Streptomycetaceae</taxon>
        <taxon>Streptomyces</taxon>
    </lineage>
</organism>
<gene>
    <name evidence="1" type="ORF">GCM10018793_12220</name>
</gene>
<dbReference type="SUPFAM" id="SSF55961">
    <property type="entry name" value="Bet v1-like"/>
    <property type="match status" value="1"/>
</dbReference>
<dbReference type="AlphaFoldDB" id="A0A919FWA8"/>
<dbReference type="InterPro" id="IPR019587">
    <property type="entry name" value="Polyketide_cyclase/dehydratase"/>
</dbReference>
<evidence type="ECO:0008006" key="3">
    <source>
        <dbReference type="Google" id="ProtNLM"/>
    </source>
</evidence>
<dbReference type="EMBL" id="BNCD01000003">
    <property type="protein sequence ID" value="GHH73521.1"/>
    <property type="molecule type" value="Genomic_DNA"/>
</dbReference>
<dbReference type="Pfam" id="PF10604">
    <property type="entry name" value="Polyketide_cyc2"/>
    <property type="match status" value="1"/>
</dbReference>
<evidence type="ECO:0000313" key="2">
    <source>
        <dbReference type="Proteomes" id="UP000603708"/>
    </source>
</evidence>
<reference evidence="1" key="2">
    <citation type="submission" date="2020-09" db="EMBL/GenBank/DDBJ databases">
        <authorList>
            <person name="Sun Q."/>
            <person name="Ohkuma M."/>
        </authorList>
    </citation>
    <scope>NUCLEOTIDE SEQUENCE</scope>
    <source>
        <strain evidence="1">JCM 5069</strain>
    </source>
</reference>